<evidence type="ECO:0000313" key="1">
    <source>
        <dbReference type="EMBL" id="KAI3729180.1"/>
    </source>
</evidence>
<name>A0ACB9C4P4_ARCLA</name>
<reference evidence="2" key="1">
    <citation type="journal article" date="2022" name="Mol. Ecol. Resour.">
        <title>The genomes of chicory, endive, great burdock and yacon provide insights into Asteraceae palaeo-polyploidization history and plant inulin production.</title>
        <authorList>
            <person name="Fan W."/>
            <person name="Wang S."/>
            <person name="Wang H."/>
            <person name="Wang A."/>
            <person name="Jiang F."/>
            <person name="Liu H."/>
            <person name="Zhao H."/>
            <person name="Xu D."/>
            <person name="Zhang Y."/>
        </authorList>
    </citation>
    <scope>NUCLEOTIDE SEQUENCE [LARGE SCALE GENOMIC DNA]</scope>
    <source>
        <strain evidence="2">cv. Niubang</strain>
    </source>
</reference>
<dbReference type="EMBL" id="CM042051">
    <property type="protein sequence ID" value="KAI3729180.1"/>
    <property type="molecule type" value="Genomic_DNA"/>
</dbReference>
<accession>A0ACB9C4P4</accession>
<dbReference type="Proteomes" id="UP001055879">
    <property type="component" value="Linkage Group LG05"/>
</dbReference>
<reference evidence="1 2" key="2">
    <citation type="journal article" date="2022" name="Mol. Ecol. Resour.">
        <title>The genomes of chicory, endive, great burdock and yacon provide insights into Asteraceae paleo-polyploidization history and plant inulin production.</title>
        <authorList>
            <person name="Fan W."/>
            <person name="Wang S."/>
            <person name="Wang H."/>
            <person name="Wang A."/>
            <person name="Jiang F."/>
            <person name="Liu H."/>
            <person name="Zhao H."/>
            <person name="Xu D."/>
            <person name="Zhang Y."/>
        </authorList>
    </citation>
    <scope>NUCLEOTIDE SEQUENCE [LARGE SCALE GENOMIC DNA]</scope>
    <source>
        <strain evidence="2">cv. Niubang</strain>
    </source>
</reference>
<evidence type="ECO:0000313" key="2">
    <source>
        <dbReference type="Proteomes" id="UP001055879"/>
    </source>
</evidence>
<sequence>MKDGVDDGQPDNQEERAKDLMHLIMGRIEKIKELKIDAESAIHMGLTDYPDEGGFNDLQIELNRLFKQSSASGERTPKSPMKRSFLSPCTDMVLSQQIDDPLAVLWESPTYVGKGKAKFFEEPSDTAAWVNETSASPIENAHPLRVMNTSLPQSTAEDDKEKVKLLDPKKEKCVKGDGEKEMQI</sequence>
<keyword evidence="2" id="KW-1185">Reference proteome</keyword>
<gene>
    <name evidence="1" type="ORF">L6452_17832</name>
</gene>
<protein>
    <submittedName>
        <fullName evidence="1">Uncharacterized protein</fullName>
    </submittedName>
</protein>
<proteinExistence type="predicted"/>
<organism evidence="1 2">
    <name type="scientific">Arctium lappa</name>
    <name type="common">Greater burdock</name>
    <name type="synonym">Lappa major</name>
    <dbReference type="NCBI Taxonomy" id="4217"/>
    <lineage>
        <taxon>Eukaryota</taxon>
        <taxon>Viridiplantae</taxon>
        <taxon>Streptophyta</taxon>
        <taxon>Embryophyta</taxon>
        <taxon>Tracheophyta</taxon>
        <taxon>Spermatophyta</taxon>
        <taxon>Magnoliopsida</taxon>
        <taxon>eudicotyledons</taxon>
        <taxon>Gunneridae</taxon>
        <taxon>Pentapetalae</taxon>
        <taxon>asterids</taxon>
        <taxon>campanulids</taxon>
        <taxon>Asterales</taxon>
        <taxon>Asteraceae</taxon>
        <taxon>Carduoideae</taxon>
        <taxon>Cardueae</taxon>
        <taxon>Arctiinae</taxon>
        <taxon>Arctium</taxon>
    </lineage>
</organism>
<comment type="caution">
    <text evidence="1">The sequence shown here is derived from an EMBL/GenBank/DDBJ whole genome shotgun (WGS) entry which is preliminary data.</text>
</comment>